<dbReference type="InterPro" id="IPR050832">
    <property type="entry name" value="Bact_Acetyltransf"/>
</dbReference>
<feature type="domain" description="N-acetyltransferase" evidence="4">
    <location>
        <begin position="11"/>
        <end position="160"/>
    </location>
</feature>
<dbReference type="EMBL" id="QXDF01000001">
    <property type="protein sequence ID" value="RIA55364.1"/>
    <property type="molecule type" value="Genomic_DNA"/>
</dbReference>
<keyword evidence="6" id="KW-1185">Reference proteome</keyword>
<dbReference type="InterPro" id="IPR000182">
    <property type="entry name" value="GNAT_dom"/>
</dbReference>
<keyword evidence="2" id="KW-0012">Acyltransferase</keyword>
<feature type="signal peptide" evidence="3">
    <location>
        <begin position="1"/>
        <end position="21"/>
    </location>
</feature>
<accession>A0A397QB81</accession>
<evidence type="ECO:0000256" key="2">
    <source>
        <dbReference type="ARBA" id="ARBA00023315"/>
    </source>
</evidence>
<comment type="caution">
    <text evidence="5">The sequence shown here is derived from an EMBL/GenBank/DDBJ whole genome shotgun (WGS) entry which is preliminary data.</text>
</comment>
<evidence type="ECO:0000259" key="4">
    <source>
        <dbReference type="PROSITE" id="PS51186"/>
    </source>
</evidence>
<evidence type="ECO:0000313" key="5">
    <source>
        <dbReference type="EMBL" id="RIA55364.1"/>
    </source>
</evidence>
<keyword evidence="3" id="KW-0732">Signal</keyword>
<name>A0A397QB81_9HYPH</name>
<evidence type="ECO:0000256" key="3">
    <source>
        <dbReference type="SAM" id="SignalP"/>
    </source>
</evidence>
<gene>
    <name evidence="5" type="ORF">BXY53_0426</name>
</gene>
<dbReference type="PANTHER" id="PTHR43877">
    <property type="entry name" value="AMINOALKYLPHOSPHONATE N-ACETYLTRANSFERASE-RELATED-RELATED"/>
    <property type="match status" value="1"/>
</dbReference>
<dbReference type="OrthoDB" id="9804026at2"/>
<dbReference type="Proteomes" id="UP000266273">
    <property type="component" value="Unassembled WGS sequence"/>
</dbReference>
<dbReference type="Gene3D" id="3.40.630.30">
    <property type="match status" value="1"/>
</dbReference>
<keyword evidence="1 5" id="KW-0808">Transferase</keyword>
<dbReference type="AlphaFoldDB" id="A0A397QB81"/>
<dbReference type="InterPro" id="IPR016181">
    <property type="entry name" value="Acyl_CoA_acyltransferase"/>
</dbReference>
<dbReference type="PROSITE" id="PS51186">
    <property type="entry name" value="GNAT"/>
    <property type="match status" value="1"/>
</dbReference>
<evidence type="ECO:0000256" key="1">
    <source>
        <dbReference type="ARBA" id="ARBA00022679"/>
    </source>
</evidence>
<organism evidence="5 6">
    <name type="scientific">Dichotomicrobium thermohalophilum</name>
    <dbReference type="NCBI Taxonomy" id="933063"/>
    <lineage>
        <taxon>Bacteria</taxon>
        <taxon>Pseudomonadati</taxon>
        <taxon>Pseudomonadota</taxon>
        <taxon>Alphaproteobacteria</taxon>
        <taxon>Hyphomicrobiales</taxon>
        <taxon>Hyphomicrobiaceae</taxon>
        <taxon>Dichotomicrobium</taxon>
    </lineage>
</organism>
<proteinExistence type="predicted"/>
<dbReference type="Pfam" id="PF00583">
    <property type="entry name" value="Acetyltransf_1"/>
    <property type="match status" value="1"/>
</dbReference>
<dbReference type="RefSeq" id="WP_119060275.1">
    <property type="nucleotide sequence ID" value="NZ_QXDF01000001.1"/>
</dbReference>
<dbReference type="SUPFAM" id="SSF55729">
    <property type="entry name" value="Acyl-CoA N-acyltransferases (Nat)"/>
    <property type="match status" value="1"/>
</dbReference>
<evidence type="ECO:0000313" key="6">
    <source>
        <dbReference type="Proteomes" id="UP000266273"/>
    </source>
</evidence>
<protein>
    <submittedName>
        <fullName evidence="5">Ribosomal-protein-alanine N-acetyltransferase</fullName>
    </submittedName>
</protein>
<sequence>MRHVRAKAPPFTIAPLTTADAAALAALHALSFPPGWPAADFRNFLSEARVFGFGTGADPLSGFILCRAVADEAEVLTFGVTPERRRQGRGRRLLAVAMEEARQRGARHFFVDVAENNLAARNLYEKTGFFCVGRREGYYRGAGAPSLAGTAALVLRCDLDDAAPR</sequence>
<reference evidence="5 6" key="1">
    <citation type="submission" date="2018-08" db="EMBL/GenBank/DDBJ databases">
        <title>Genomic Encyclopedia of Archaeal and Bacterial Type Strains, Phase II (KMG-II): from individual species to whole genera.</title>
        <authorList>
            <person name="Goeker M."/>
        </authorList>
    </citation>
    <scope>NUCLEOTIDE SEQUENCE [LARGE SCALE GENOMIC DNA]</scope>
    <source>
        <strain evidence="5 6">DSM 5002</strain>
    </source>
</reference>
<dbReference type="GO" id="GO:0016747">
    <property type="term" value="F:acyltransferase activity, transferring groups other than amino-acyl groups"/>
    <property type="evidence" value="ECO:0007669"/>
    <property type="project" value="InterPro"/>
</dbReference>
<feature type="chain" id="PRO_5017250968" evidence="3">
    <location>
        <begin position="22"/>
        <end position="165"/>
    </location>
</feature>